<accession>A0A087T4K5</accession>
<dbReference type="PANTHER" id="PTHR19446">
    <property type="entry name" value="REVERSE TRANSCRIPTASES"/>
    <property type="match status" value="1"/>
</dbReference>
<feature type="non-terminal residue" evidence="2">
    <location>
        <position position="300"/>
    </location>
</feature>
<organism evidence="2 3">
    <name type="scientific">Stegodyphus mimosarum</name>
    <name type="common">African social velvet spider</name>
    <dbReference type="NCBI Taxonomy" id="407821"/>
    <lineage>
        <taxon>Eukaryota</taxon>
        <taxon>Metazoa</taxon>
        <taxon>Ecdysozoa</taxon>
        <taxon>Arthropoda</taxon>
        <taxon>Chelicerata</taxon>
        <taxon>Arachnida</taxon>
        <taxon>Araneae</taxon>
        <taxon>Araneomorphae</taxon>
        <taxon>Entelegynae</taxon>
        <taxon>Eresoidea</taxon>
        <taxon>Eresidae</taxon>
        <taxon>Stegodyphus</taxon>
    </lineage>
</organism>
<dbReference type="AlphaFoldDB" id="A0A087T4K5"/>
<reference evidence="2 3" key="1">
    <citation type="submission" date="2013-11" db="EMBL/GenBank/DDBJ databases">
        <title>Genome sequencing of Stegodyphus mimosarum.</title>
        <authorList>
            <person name="Bechsgaard J."/>
        </authorList>
    </citation>
    <scope>NUCLEOTIDE SEQUENCE [LARGE SCALE GENOMIC DNA]</scope>
</reference>
<dbReference type="Proteomes" id="UP000054359">
    <property type="component" value="Unassembled WGS sequence"/>
</dbReference>
<protein>
    <submittedName>
        <fullName evidence="2">Uncharacterized protein</fullName>
    </submittedName>
</protein>
<feature type="compositionally biased region" description="Low complexity" evidence="1">
    <location>
        <begin position="92"/>
        <end position="103"/>
    </location>
</feature>
<evidence type="ECO:0000313" key="3">
    <source>
        <dbReference type="Proteomes" id="UP000054359"/>
    </source>
</evidence>
<keyword evidence="3" id="KW-1185">Reference proteome</keyword>
<evidence type="ECO:0000256" key="1">
    <source>
        <dbReference type="SAM" id="MobiDB-lite"/>
    </source>
</evidence>
<sequence length="300" mass="33951">MTAQTQQAFQRETAHYKRMVLQAKLTSRRAFCTENTAPFGIHHKLANGKLHAPTKFHLLHAMTEDESPTVNTLNAILDAVLLQDDMTEDTAEQQQQRTTATDTSIPDDKDITAQELIQILRCLPKKKAPGPDGVNYNIVKAVLSSNTEFFTSLLSRLYSTGTFPRCFKVGQAMFFLKKNRDPSNPDSAYRTTATSALNILAGLVPLHIIAEREAVLQQVKQLRQPATLYEDTYWPRDYEIPANPLEYHPAQQRVGVRINLKGRPDDMNRHNTRIFTDQKSKMDENVGCAYVMFQGQEQVA</sequence>
<dbReference type="EMBL" id="KK113376">
    <property type="protein sequence ID" value="KFM60044.1"/>
    <property type="molecule type" value="Genomic_DNA"/>
</dbReference>
<evidence type="ECO:0000313" key="2">
    <source>
        <dbReference type="EMBL" id="KFM60044.1"/>
    </source>
</evidence>
<proteinExistence type="predicted"/>
<name>A0A087T4K5_STEMI</name>
<gene>
    <name evidence="2" type="ORF">X975_01371</name>
</gene>
<dbReference type="OMA" id="CTENTAP"/>
<feature type="region of interest" description="Disordered" evidence="1">
    <location>
        <begin position="87"/>
        <end position="106"/>
    </location>
</feature>